<evidence type="ECO:0000256" key="2">
    <source>
        <dbReference type="ARBA" id="ARBA00006906"/>
    </source>
</evidence>
<dbReference type="Gene3D" id="3.20.20.70">
    <property type="entry name" value="Aldolase class I"/>
    <property type="match status" value="1"/>
</dbReference>
<reference evidence="6 7" key="1">
    <citation type="submission" date="2018-12" db="EMBL/GenBank/DDBJ databases">
        <authorList>
            <person name="Li F."/>
        </authorList>
    </citation>
    <scope>NUCLEOTIDE SEQUENCE [LARGE SCALE GENOMIC DNA]</scope>
    <source>
        <strain evidence="6 7">EGI 6500705</strain>
    </source>
</reference>
<dbReference type="InterPro" id="IPR013785">
    <property type="entry name" value="Aldolase_TIM"/>
</dbReference>
<comment type="pathway">
    <text evidence="1">Carbohydrate acid metabolism.</text>
</comment>
<evidence type="ECO:0000313" key="6">
    <source>
        <dbReference type="EMBL" id="RUR03499.1"/>
    </source>
</evidence>
<dbReference type="InterPro" id="IPR000887">
    <property type="entry name" value="Aldlse_KDPG_KHG"/>
</dbReference>
<gene>
    <name evidence="6" type="ORF">ELQ94_02870</name>
</gene>
<dbReference type="PANTHER" id="PTHR30246:SF1">
    <property type="entry name" value="2-DEHYDRO-3-DEOXY-6-PHOSPHOGALACTONATE ALDOLASE-RELATED"/>
    <property type="match status" value="1"/>
</dbReference>
<dbReference type="OrthoDB" id="9805177at2"/>
<dbReference type="RefSeq" id="WP_127046949.1">
    <property type="nucleotide sequence ID" value="NZ_RZGZ01000001.1"/>
</dbReference>
<dbReference type="GO" id="GO:0016829">
    <property type="term" value="F:lyase activity"/>
    <property type="evidence" value="ECO:0007669"/>
    <property type="project" value="UniProtKB-KW"/>
</dbReference>
<evidence type="ECO:0000256" key="3">
    <source>
        <dbReference type="ARBA" id="ARBA00011233"/>
    </source>
</evidence>
<dbReference type="Proteomes" id="UP000274909">
    <property type="component" value="Unassembled WGS sequence"/>
</dbReference>
<accession>A0A433JWL1</accession>
<dbReference type="AlphaFoldDB" id="A0A433JWL1"/>
<protein>
    <submittedName>
        <fullName evidence="6">Bifunctional 4-hydroxy-2-oxoglutarate aldolase/2-dehydro-3-deoxy-phosphogluconate aldolase</fullName>
    </submittedName>
</protein>
<sequence length="209" mass="21862">MIGDEIFDGHTVMAVLRNHSAGETVRLTHTALDLGIGLIEVPIQTPDAVPALEAAITAARERDAGCGAGTVTTVEQVELCARLGASFTVAPGLDEDVLRRSRELEVPHLPGIATPTEIQMAVAAGCRWVKAFPASVLSPEWFLAMTGGPFPLVRFFASGGISARNAEEFLVAGAAGVAVGSALEDPDQLPRLADLLRSRAPFSPTEPAN</sequence>
<dbReference type="EMBL" id="RZGZ01000001">
    <property type="protein sequence ID" value="RUR03499.1"/>
    <property type="molecule type" value="Genomic_DNA"/>
</dbReference>
<dbReference type="Pfam" id="PF01081">
    <property type="entry name" value="Aldolase"/>
    <property type="match status" value="1"/>
</dbReference>
<name>A0A433JWL1_9MICO</name>
<keyword evidence="7" id="KW-1185">Reference proteome</keyword>
<keyword evidence="5" id="KW-0119">Carbohydrate metabolism</keyword>
<evidence type="ECO:0000256" key="1">
    <source>
        <dbReference type="ARBA" id="ARBA00004761"/>
    </source>
</evidence>
<comment type="caution">
    <text evidence="6">The sequence shown here is derived from an EMBL/GenBank/DDBJ whole genome shotgun (WGS) entry which is preliminary data.</text>
</comment>
<proteinExistence type="inferred from homology"/>
<comment type="similarity">
    <text evidence="2">Belongs to the KHG/KDPG aldolase family.</text>
</comment>
<evidence type="ECO:0000256" key="5">
    <source>
        <dbReference type="ARBA" id="ARBA00023277"/>
    </source>
</evidence>
<keyword evidence="4" id="KW-0456">Lyase</keyword>
<dbReference type="PANTHER" id="PTHR30246">
    <property type="entry name" value="2-KETO-3-DEOXY-6-PHOSPHOGLUCONATE ALDOLASE"/>
    <property type="match status" value="1"/>
</dbReference>
<evidence type="ECO:0000313" key="7">
    <source>
        <dbReference type="Proteomes" id="UP000274909"/>
    </source>
</evidence>
<dbReference type="SUPFAM" id="SSF51569">
    <property type="entry name" value="Aldolase"/>
    <property type="match status" value="1"/>
</dbReference>
<organism evidence="6 7">
    <name type="scientific">Labedella endophytica</name>
    <dbReference type="NCBI Taxonomy" id="1523160"/>
    <lineage>
        <taxon>Bacteria</taxon>
        <taxon>Bacillati</taxon>
        <taxon>Actinomycetota</taxon>
        <taxon>Actinomycetes</taxon>
        <taxon>Micrococcales</taxon>
        <taxon>Microbacteriaceae</taxon>
        <taxon>Labedella</taxon>
    </lineage>
</organism>
<dbReference type="CDD" id="cd00452">
    <property type="entry name" value="KDPG_aldolase"/>
    <property type="match status" value="1"/>
</dbReference>
<evidence type="ECO:0000256" key="4">
    <source>
        <dbReference type="ARBA" id="ARBA00023239"/>
    </source>
</evidence>
<comment type="subunit">
    <text evidence="3">Homotrimer.</text>
</comment>